<organism evidence="1 2">
    <name type="scientific">Hyalomma asiaticum</name>
    <name type="common">Tick</name>
    <dbReference type="NCBI Taxonomy" id="266040"/>
    <lineage>
        <taxon>Eukaryota</taxon>
        <taxon>Metazoa</taxon>
        <taxon>Ecdysozoa</taxon>
        <taxon>Arthropoda</taxon>
        <taxon>Chelicerata</taxon>
        <taxon>Arachnida</taxon>
        <taxon>Acari</taxon>
        <taxon>Parasitiformes</taxon>
        <taxon>Ixodida</taxon>
        <taxon>Ixodoidea</taxon>
        <taxon>Ixodidae</taxon>
        <taxon>Hyalomminae</taxon>
        <taxon>Hyalomma</taxon>
    </lineage>
</organism>
<dbReference type="EMBL" id="CM023481">
    <property type="protein sequence ID" value="KAH6946311.1"/>
    <property type="molecule type" value="Genomic_DNA"/>
</dbReference>
<protein>
    <submittedName>
        <fullName evidence="1">Uncharacterized protein</fullName>
    </submittedName>
</protein>
<proteinExistence type="predicted"/>
<keyword evidence="2" id="KW-1185">Reference proteome</keyword>
<accession>A0ACB7TJN5</accession>
<reference evidence="1" key="1">
    <citation type="submission" date="2020-05" db="EMBL/GenBank/DDBJ databases">
        <title>Large-scale comparative analyses of tick genomes elucidate their genetic diversity and vector capacities.</title>
        <authorList>
            <person name="Jia N."/>
            <person name="Wang J."/>
            <person name="Shi W."/>
            <person name="Du L."/>
            <person name="Sun Y."/>
            <person name="Zhan W."/>
            <person name="Jiang J."/>
            <person name="Wang Q."/>
            <person name="Zhang B."/>
            <person name="Ji P."/>
            <person name="Sakyi L.B."/>
            <person name="Cui X."/>
            <person name="Yuan T."/>
            <person name="Jiang B."/>
            <person name="Yang W."/>
            <person name="Lam T.T.-Y."/>
            <person name="Chang Q."/>
            <person name="Ding S."/>
            <person name="Wang X."/>
            <person name="Zhu J."/>
            <person name="Ruan X."/>
            <person name="Zhao L."/>
            <person name="Wei J."/>
            <person name="Que T."/>
            <person name="Du C."/>
            <person name="Cheng J."/>
            <person name="Dai P."/>
            <person name="Han X."/>
            <person name="Huang E."/>
            <person name="Gao Y."/>
            <person name="Liu J."/>
            <person name="Shao H."/>
            <person name="Ye R."/>
            <person name="Li L."/>
            <person name="Wei W."/>
            <person name="Wang X."/>
            <person name="Wang C."/>
            <person name="Yang T."/>
            <person name="Huo Q."/>
            <person name="Li W."/>
            <person name="Guo W."/>
            <person name="Chen H."/>
            <person name="Zhou L."/>
            <person name="Ni X."/>
            <person name="Tian J."/>
            <person name="Zhou Y."/>
            <person name="Sheng Y."/>
            <person name="Liu T."/>
            <person name="Pan Y."/>
            <person name="Xia L."/>
            <person name="Li J."/>
            <person name="Zhao F."/>
            <person name="Cao W."/>
        </authorList>
    </citation>
    <scope>NUCLEOTIDE SEQUENCE</scope>
    <source>
        <strain evidence="1">Hyas-2018</strain>
    </source>
</reference>
<name>A0ACB7TJN5_HYAAI</name>
<dbReference type="Proteomes" id="UP000821845">
    <property type="component" value="Chromosome 1"/>
</dbReference>
<evidence type="ECO:0000313" key="2">
    <source>
        <dbReference type="Proteomes" id="UP000821845"/>
    </source>
</evidence>
<gene>
    <name evidence="1" type="ORF">HPB50_012759</name>
</gene>
<comment type="caution">
    <text evidence="1">The sequence shown here is derived from an EMBL/GenBank/DDBJ whole genome shotgun (WGS) entry which is preliminary data.</text>
</comment>
<sequence>MAAEAVAEASIDNEALIAAVEARQSLWLARHKDHRNRHRKAVLWREVADIALPGVRDGVTAVQKRWKSLRDKFRRLYTEMSSRKSGAAADEDDFECTWPYFELLLFLRDTMETRPTSGNFTDSQEQSAASQDESSSAAVLLEAMCGLQPTDLDDQLQSDSFYEDPGRHCQHSSQQQRMCTVTPMRMRR</sequence>
<evidence type="ECO:0000313" key="1">
    <source>
        <dbReference type="EMBL" id="KAH6946311.1"/>
    </source>
</evidence>